<evidence type="ECO:0000313" key="13">
    <source>
        <dbReference type="Proteomes" id="UP000652761"/>
    </source>
</evidence>
<comment type="subcellular location">
    <subcellularLocation>
        <location evidence="2">Cytoplasm</location>
    </subcellularLocation>
    <subcellularLocation>
        <location evidence="1">Nucleus</location>
    </subcellularLocation>
</comment>
<organism evidence="12 13">
    <name type="scientific">Colocasia esculenta</name>
    <name type="common">Wild taro</name>
    <name type="synonym">Arum esculentum</name>
    <dbReference type="NCBI Taxonomy" id="4460"/>
    <lineage>
        <taxon>Eukaryota</taxon>
        <taxon>Viridiplantae</taxon>
        <taxon>Streptophyta</taxon>
        <taxon>Embryophyta</taxon>
        <taxon>Tracheophyta</taxon>
        <taxon>Spermatophyta</taxon>
        <taxon>Magnoliopsida</taxon>
        <taxon>Liliopsida</taxon>
        <taxon>Araceae</taxon>
        <taxon>Aroideae</taxon>
        <taxon>Colocasieae</taxon>
        <taxon>Colocasia</taxon>
    </lineage>
</organism>
<feature type="repeat" description="WD" evidence="11">
    <location>
        <begin position="76"/>
        <end position="116"/>
    </location>
</feature>
<dbReference type="PANTHER" id="PTHR44111:SF1">
    <property type="entry name" value="ELONGATOR COMPLEX PROTEIN 2"/>
    <property type="match status" value="1"/>
</dbReference>
<evidence type="ECO:0000256" key="8">
    <source>
        <dbReference type="ARBA" id="ARBA00022694"/>
    </source>
</evidence>
<gene>
    <name evidence="12" type="ORF">Taro_035636</name>
</gene>
<evidence type="ECO:0000256" key="5">
    <source>
        <dbReference type="ARBA" id="ARBA00020267"/>
    </source>
</evidence>
<reference evidence="12" key="1">
    <citation type="submission" date="2017-07" db="EMBL/GenBank/DDBJ databases">
        <title>Taro Niue Genome Assembly and Annotation.</title>
        <authorList>
            <person name="Atibalentja N."/>
            <person name="Keating K."/>
            <person name="Fields C.J."/>
        </authorList>
    </citation>
    <scope>NUCLEOTIDE SEQUENCE</scope>
    <source>
        <strain evidence="12">Niue_2</strain>
        <tissue evidence="12">Leaf</tissue>
    </source>
</reference>
<comment type="pathway">
    <text evidence="3">tRNA modification; 5-methoxycarbonylmethyl-2-thiouridine-tRNA biosynthesis.</text>
</comment>
<keyword evidence="6" id="KW-0963">Cytoplasm</keyword>
<keyword evidence="8" id="KW-0819">tRNA processing</keyword>
<comment type="similarity">
    <text evidence="4">Belongs to the WD repeat ELP2 family.</text>
</comment>
<dbReference type="InterPro" id="IPR036322">
    <property type="entry name" value="WD40_repeat_dom_sf"/>
</dbReference>
<keyword evidence="9" id="KW-0677">Repeat</keyword>
<dbReference type="GO" id="GO:0005634">
    <property type="term" value="C:nucleus"/>
    <property type="evidence" value="ECO:0007669"/>
    <property type="project" value="UniProtKB-SubCell"/>
</dbReference>
<evidence type="ECO:0000256" key="9">
    <source>
        <dbReference type="ARBA" id="ARBA00022737"/>
    </source>
</evidence>
<evidence type="ECO:0000313" key="12">
    <source>
        <dbReference type="EMBL" id="MQM02865.1"/>
    </source>
</evidence>
<dbReference type="EMBL" id="NMUH01002931">
    <property type="protein sequence ID" value="MQM02865.1"/>
    <property type="molecule type" value="Genomic_DNA"/>
</dbReference>
<evidence type="ECO:0000256" key="6">
    <source>
        <dbReference type="ARBA" id="ARBA00022490"/>
    </source>
</evidence>
<dbReference type="GO" id="GO:0005737">
    <property type="term" value="C:cytoplasm"/>
    <property type="evidence" value="ECO:0007669"/>
    <property type="project" value="UniProtKB-SubCell"/>
</dbReference>
<dbReference type="PROSITE" id="PS00678">
    <property type="entry name" value="WD_REPEATS_1"/>
    <property type="match status" value="1"/>
</dbReference>
<dbReference type="AlphaFoldDB" id="A0A843WDU0"/>
<evidence type="ECO:0000256" key="7">
    <source>
        <dbReference type="ARBA" id="ARBA00022574"/>
    </source>
</evidence>
<keyword evidence="7 11" id="KW-0853">WD repeat</keyword>
<accession>A0A843WDU0</accession>
<dbReference type="Gene3D" id="2.130.10.10">
    <property type="entry name" value="YVTN repeat-like/Quinoprotein amine dehydrogenase"/>
    <property type="match status" value="1"/>
</dbReference>
<evidence type="ECO:0000256" key="4">
    <source>
        <dbReference type="ARBA" id="ARBA00005881"/>
    </source>
</evidence>
<evidence type="ECO:0000256" key="2">
    <source>
        <dbReference type="ARBA" id="ARBA00004496"/>
    </source>
</evidence>
<dbReference type="InterPro" id="IPR019775">
    <property type="entry name" value="WD40_repeat_CS"/>
</dbReference>
<dbReference type="Pfam" id="PF00400">
    <property type="entry name" value="WD40"/>
    <property type="match status" value="2"/>
</dbReference>
<dbReference type="OrthoDB" id="1291858at2759"/>
<evidence type="ECO:0000256" key="11">
    <source>
        <dbReference type="PROSITE-ProRule" id="PRU00221"/>
    </source>
</evidence>
<protein>
    <recommendedName>
        <fullName evidence="5">Elongator complex protein 2</fullName>
    </recommendedName>
</protein>
<dbReference type="PROSITE" id="PS50082">
    <property type="entry name" value="WD_REPEATS_2"/>
    <property type="match status" value="1"/>
</dbReference>
<sequence>MAANGRTGGGFMMDPASGGRGGACGEVVDVKSVFIGAGCNRVVNNVCWSPSGLVSFGAQNAVALFHPEDAQIWTTLPGHKAVVNCTQWLPSNKDAYQDKHYLLSGSADGVILLWEICLKEKKWRQVLQVPESHTKGVTCITGIFVSQGVALFASTCSDGTVLVWEMALPVDSGGRLYLLYLILVMWDEGGEAMRRHWTAAASGYLRGSVAALEDGTEVRWVEASPKRGGGLLSLCAREGGRRSVGVELV</sequence>
<dbReference type="InterPro" id="IPR037289">
    <property type="entry name" value="Elp2"/>
</dbReference>
<keyword evidence="13" id="KW-1185">Reference proteome</keyword>
<dbReference type="GO" id="GO:0002098">
    <property type="term" value="P:tRNA wobble uridine modification"/>
    <property type="evidence" value="ECO:0007669"/>
    <property type="project" value="InterPro"/>
</dbReference>
<dbReference type="GO" id="GO:0033588">
    <property type="term" value="C:elongator holoenzyme complex"/>
    <property type="evidence" value="ECO:0007669"/>
    <property type="project" value="InterPro"/>
</dbReference>
<dbReference type="InterPro" id="IPR015943">
    <property type="entry name" value="WD40/YVTN_repeat-like_dom_sf"/>
</dbReference>
<dbReference type="SMART" id="SM00320">
    <property type="entry name" value="WD40"/>
    <property type="match status" value="3"/>
</dbReference>
<dbReference type="InterPro" id="IPR001680">
    <property type="entry name" value="WD40_rpt"/>
</dbReference>
<dbReference type="PANTHER" id="PTHR44111">
    <property type="entry name" value="ELONGATOR COMPLEX PROTEIN 2"/>
    <property type="match status" value="1"/>
</dbReference>
<dbReference type="SUPFAM" id="SSF50978">
    <property type="entry name" value="WD40 repeat-like"/>
    <property type="match status" value="1"/>
</dbReference>
<comment type="caution">
    <text evidence="12">The sequence shown here is derived from an EMBL/GenBank/DDBJ whole genome shotgun (WGS) entry which is preliminary data.</text>
</comment>
<proteinExistence type="inferred from homology"/>
<evidence type="ECO:0000256" key="3">
    <source>
        <dbReference type="ARBA" id="ARBA00005043"/>
    </source>
</evidence>
<dbReference type="Proteomes" id="UP000652761">
    <property type="component" value="Unassembled WGS sequence"/>
</dbReference>
<name>A0A843WDU0_COLES</name>
<evidence type="ECO:0000256" key="10">
    <source>
        <dbReference type="ARBA" id="ARBA00023242"/>
    </source>
</evidence>
<keyword evidence="10" id="KW-0539">Nucleus</keyword>
<evidence type="ECO:0000256" key="1">
    <source>
        <dbReference type="ARBA" id="ARBA00004123"/>
    </source>
</evidence>